<feature type="domain" description="Retrotransposon gag" evidence="2">
    <location>
        <begin position="144"/>
        <end position="242"/>
    </location>
</feature>
<dbReference type="InterPro" id="IPR021109">
    <property type="entry name" value="Peptidase_aspartic_dom_sf"/>
</dbReference>
<reference evidence="3" key="1">
    <citation type="submission" date="2018-05" db="EMBL/GenBank/DDBJ databases">
        <title>Draft genome of Mucuna pruriens seed.</title>
        <authorList>
            <person name="Nnadi N.E."/>
            <person name="Vos R."/>
            <person name="Hasami M.H."/>
            <person name="Devisetty U.K."/>
            <person name="Aguiy J.C."/>
        </authorList>
    </citation>
    <scope>NUCLEOTIDE SEQUENCE [LARGE SCALE GENOMIC DNA]</scope>
    <source>
        <strain evidence="3">JCA_2017</strain>
    </source>
</reference>
<dbReference type="CDD" id="cd00303">
    <property type="entry name" value="retropepsin_like"/>
    <property type="match status" value="1"/>
</dbReference>
<keyword evidence="4" id="KW-1185">Reference proteome</keyword>
<sequence length="551" mass="64463">MTREEGERDDDIKLLIKTFQEQFKVLNAKLDDLKPIPRYRSPSSSQNEEEEEKASCSASKSVTNVLNMFSNPLHEHEAEEYLDGRHNEKERRRDEPTRDNYLGNIKMSIPAFQGKNDPEVYLKWERKVEHVFYSHNYSEEKRVKLAVIKFIEYTNICWDQFVNNKHRNGERPICTWEDMKSVIRKRFVSNRYHRDLRRKLKCLTQDSMSVQNNYKEMKIAMTRVNVKEDREVTMARFIGGLKKEIVDMVKLQHYMEIQDLLDKAIQVKRQLKSKSSFKFASSSSSSWRSNWKNSTVVTNLKEVVVAKYSNAPSKGKSDTNTSYRSHNIKCFRCQGVGHIASQYPNKRVMDCSDVEVAEPVSGDILVTRRTLSIQPRECGEMEQCEHNFHIRCHINDKVCSMIIDSGNCTNVASTIIVEKINLQTAKHTKPYKLQWLSNIGEVKVDKQVSVPFAIENYKGEVLCDVVLMEAEHILLGRPWQLNRKVTHKGYTNCLSFLYNELKITLSTFSPKQVCEDQIKMRKVREYGELEEKKNERTKEKSEQKNKKSKRK</sequence>
<evidence type="ECO:0000313" key="3">
    <source>
        <dbReference type="EMBL" id="RDX69073.1"/>
    </source>
</evidence>
<evidence type="ECO:0000313" key="4">
    <source>
        <dbReference type="Proteomes" id="UP000257109"/>
    </source>
</evidence>
<dbReference type="Pfam" id="PF03732">
    <property type="entry name" value="Retrotrans_gag"/>
    <property type="match status" value="1"/>
</dbReference>
<comment type="caution">
    <text evidence="3">The sequence shown here is derived from an EMBL/GenBank/DDBJ whole genome shotgun (WGS) entry which is preliminary data.</text>
</comment>
<dbReference type="OrthoDB" id="1747743at2759"/>
<feature type="region of interest" description="Disordered" evidence="1">
    <location>
        <begin position="34"/>
        <end position="59"/>
    </location>
</feature>
<feature type="region of interest" description="Disordered" evidence="1">
    <location>
        <begin position="76"/>
        <end position="100"/>
    </location>
</feature>
<gene>
    <name evidence="3" type="ORF">CR513_51859</name>
</gene>
<protein>
    <recommendedName>
        <fullName evidence="2">Retrotransposon gag domain-containing protein</fullName>
    </recommendedName>
</protein>
<feature type="compositionally biased region" description="Basic and acidic residues" evidence="1">
    <location>
        <begin position="76"/>
        <end position="98"/>
    </location>
</feature>
<organism evidence="3 4">
    <name type="scientific">Mucuna pruriens</name>
    <name type="common">Velvet bean</name>
    <name type="synonym">Dolichos pruriens</name>
    <dbReference type="NCBI Taxonomy" id="157652"/>
    <lineage>
        <taxon>Eukaryota</taxon>
        <taxon>Viridiplantae</taxon>
        <taxon>Streptophyta</taxon>
        <taxon>Embryophyta</taxon>
        <taxon>Tracheophyta</taxon>
        <taxon>Spermatophyta</taxon>
        <taxon>Magnoliopsida</taxon>
        <taxon>eudicotyledons</taxon>
        <taxon>Gunneridae</taxon>
        <taxon>Pentapetalae</taxon>
        <taxon>rosids</taxon>
        <taxon>fabids</taxon>
        <taxon>Fabales</taxon>
        <taxon>Fabaceae</taxon>
        <taxon>Papilionoideae</taxon>
        <taxon>50 kb inversion clade</taxon>
        <taxon>NPAAA clade</taxon>
        <taxon>indigoferoid/millettioid clade</taxon>
        <taxon>Phaseoleae</taxon>
        <taxon>Mucuna</taxon>
    </lineage>
</organism>
<feature type="region of interest" description="Disordered" evidence="1">
    <location>
        <begin position="529"/>
        <end position="551"/>
    </location>
</feature>
<dbReference type="AlphaFoldDB" id="A0A371ESS2"/>
<dbReference type="EMBL" id="QJKJ01012276">
    <property type="protein sequence ID" value="RDX69073.1"/>
    <property type="molecule type" value="Genomic_DNA"/>
</dbReference>
<feature type="compositionally biased region" description="Basic and acidic residues" evidence="1">
    <location>
        <begin position="529"/>
        <end position="545"/>
    </location>
</feature>
<feature type="non-terminal residue" evidence="3">
    <location>
        <position position="1"/>
    </location>
</feature>
<dbReference type="Gene3D" id="2.40.70.10">
    <property type="entry name" value="Acid Proteases"/>
    <property type="match status" value="1"/>
</dbReference>
<dbReference type="Proteomes" id="UP000257109">
    <property type="component" value="Unassembled WGS sequence"/>
</dbReference>
<dbReference type="InterPro" id="IPR005162">
    <property type="entry name" value="Retrotrans_gag_dom"/>
</dbReference>
<proteinExistence type="predicted"/>
<dbReference type="PANTHER" id="PTHR35046:SF9">
    <property type="entry name" value="RNA-DIRECTED DNA POLYMERASE"/>
    <property type="match status" value="1"/>
</dbReference>
<dbReference type="PANTHER" id="PTHR35046">
    <property type="entry name" value="ZINC KNUCKLE (CCHC-TYPE) FAMILY PROTEIN"/>
    <property type="match status" value="1"/>
</dbReference>
<name>A0A371ESS2_MUCPR</name>
<accession>A0A371ESS2</accession>
<evidence type="ECO:0000256" key="1">
    <source>
        <dbReference type="SAM" id="MobiDB-lite"/>
    </source>
</evidence>
<evidence type="ECO:0000259" key="2">
    <source>
        <dbReference type="Pfam" id="PF03732"/>
    </source>
</evidence>